<dbReference type="Pfam" id="PF00021">
    <property type="entry name" value="UPAR_LY6"/>
    <property type="match status" value="1"/>
</dbReference>
<sequence>MDLNFIVLFTLFTGGHSLMCYECNSVTSSCVSEPVICPSGTKCASITTSMNILGNTVMNKKVKGCAKPQSCAGGSINFGNVRSKVSAHCCNNYLCNIRDVPDYYSDRPNGKQCYYCDGISCFNKLDCLGTEDHCITALKNNRGLSTTIKGCASKLMCDAADRDLTKVSCCQGNLCNTEVNLHDSEENLDSKEDNPLDSEENLDPKEDNPWDSEENLDTKEDNPWDNEEKLSKKENLRDHEEKLDKEENLRDHEEKLDKEENLHNKTTEALPKTFKGCASKSICDAVPHINECFKYNLCCKGNLCNIEENLHGGEKKLRYMKKILHLWHSEDNL</sequence>
<evidence type="ECO:0000256" key="2">
    <source>
        <dbReference type="ARBA" id="ARBA00004613"/>
    </source>
</evidence>
<evidence type="ECO:0000256" key="6">
    <source>
        <dbReference type="ARBA" id="ARBA00023136"/>
    </source>
</evidence>
<keyword evidence="6" id="KW-0472">Membrane</keyword>
<dbReference type="GO" id="GO:0005886">
    <property type="term" value="C:plasma membrane"/>
    <property type="evidence" value="ECO:0007669"/>
    <property type="project" value="UniProtKB-SubCell"/>
</dbReference>
<comment type="subcellular location">
    <subcellularLocation>
        <location evidence="1">Cell membrane</location>
    </subcellularLocation>
    <subcellularLocation>
        <location evidence="2">Secreted</location>
    </subcellularLocation>
</comment>
<feature type="compositionally biased region" description="Basic and acidic residues" evidence="8">
    <location>
        <begin position="216"/>
        <end position="260"/>
    </location>
</feature>
<name>A0A9W7WCK6_TRIRA</name>
<reference evidence="12" key="1">
    <citation type="submission" date="2021-02" db="EMBL/GenBank/DDBJ databases">
        <title>Comparative genomics reveals that relaxation of natural selection precedes convergent phenotypic evolution of cavefish.</title>
        <authorList>
            <person name="Peng Z."/>
        </authorList>
    </citation>
    <scope>NUCLEOTIDE SEQUENCE</scope>
    <source>
        <tissue evidence="12">Muscle</tissue>
    </source>
</reference>
<evidence type="ECO:0000256" key="5">
    <source>
        <dbReference type="ARBA" id="ARBA00022729"/>
    </source>
</evidence>
<dbReference type="GO" id="GO:0005576">
    <property type="term" value="C:extracellular region"/>
    <property type="evidence" value="ECO:0007669"/>
    <property type="project" value="UniProtKB-SubCell"/>
</dbReference>
<feature type="region of interest" description="Disordered" evidence="8">
    <location>
        <begin position="185"/>
        <end position="260"/>
    </location>
</feature>
<accession>A0A9W7WCK6</accession>
<feature type="domain" description="Snake toxin/toxin-like" evidence="11">
    <location>
        <begin position="112"/>
        <end position="176"/>
    </location>
</feature>
<organism evidence="12 13">
    <name type="scientific">Triplophysa rosa</name>
    <name type="common">Cave loach</name>
    <dbReference type="NCBI Taxonomy" id="992332"/>
    <lineage>
        <taxon>Eukaryota</taxon>
        <taxon>Metazoa</taxon>
        <taxon>Chordata</taxon>
        <taxon>Craniata</taxon>
        <taxon>Vertebrata</taxon>
        <taxon>Euteleostomi</taxon>
        <taxon>Actinopterygii</taxon>
        <taxon>Neopterygii</taxon>
        <taxon>Teleostei</taxon>
        <taxon>Ostariophysi</taxon>
        <taxon>Cypriniformes</taxon>
        <taxon>Nemacheilidae</taxon>
        <taxon>Triplophysa</taxon>
    </lineage>
</organism>
<evidence type="ECO:0000259" key="10">
    <source>
        <dbReference type="Pfam" id="PF00021"/>
    </source>
</evidence>
<dbReference type="PANTHER" id="PTHR20914">
    <property type="entry name" value="LY6/PLAUR DOMAIN-CONTAINING PROTEIN 8"/>
    <property type="match status" value="1"/>
</dbReference>
<evidence type="ECO:0000256" key="7">
    <source>
        <dbReference type="ARBA" id="ARBA00023180"/>
    </source>
</evidence>
<keyword evidence="3" id="KW-1003">Cell membrane</keyword>
<evidence type="ECO:0000313" key="13">
    <source>
        <dbReference type="Proteomes" id="UP001059041"/>
    </source>
</evidence>
<evidence type="ECO:0000313" key="12">
    <source>
        <dbReference type="EMBL" id="KAI7796097.1"/>
    </source>
</evidence>
<feature type="domain" description="UPAR/Ly6" evidence="10">
    <location>
        <begin position="16"/>
        <end position="96"/>
    </location>
</feature>
<comment type="caution">
    <text evidence="12">The sequence shown here is derived from an EMBL/GenBank/DDBJ whole genome shotgun (WGS) entry which is preliminary data.</text>
</comment>
<dbReference type="Pfam" id="PF00087">
    <property type="entry name" value="Toxin_TOLIP"/>
    <property type="match status" value="1"/>
</dbReference>
<keyword evidence="13" id="KW-1185">Reference proteome</keyword>
<dbReference type="InterPro" id="IPR035076">
    <property type="entry name" value="Toxin/TOLIP"/>
</dbReference>
<dbReference type="InterPro" id="IPR045860">
    <property type="entry name" value="Snake_toxin-like_sf"/>
</dbReference>
<keyword evidence="5 9" id="KW-0732">Signal</keyword>
<feature type="signal peptide" evidence="9">
    <location>
        <begin position="1"/>
        <end position="17"/>
    </location>
</feature>
<evidence type="ECO:0000259" key="11">
    <source>
        <dbReference type="Pfam" id="PF00087"/>
    </source>
</evidence>
<evidence type="ECO:0000256" key="3">
    <source>
        <dbReference type="ARBA" id="ARBA00022475"/>
    </source>
</evidence>
<dbReference type="PANTHER" id="PTHR20914:SF24">
    <property type="entry name" value="LYMPHOCYTE ANTIGEN 6 FAMILY MEMBER M2-RELATED"/>
    <property type="match status" value="1"/>
</dbReference>
<dbReference type="InterPro" id="IPR016054">
    <property type="entry name" value="LY6_UPA_recep-like"/>
</dbReference>
<dbReference type="AlphaFoldDB" id="A0A9W7WCK6"/>
<dbReference type="SUPFAM" id="SSF57302">
    <property type="entry name" value="Snake toxin-like"/>
    <property type="match status" value="2"/>
</dbReference>
<feature type="compositionally biased region" description="Basic and acidic residues" evidence="8">
    <location>
        <begin position="185"/>
        <end position="194"/>
    </location>
</feature>
<dbReference type="Proteomes" id="UP001059041">
    <property type="component" value="Linkage Group LG19"/>
</dbReference>
<evidence type="ECO:0000256" key="1">
    <source>
        <dbReference type="ARBA" id="ARBA00004236"/>
    </source>
</evidence>
<proteinExistence type="predicted"/>
<dbReference type="Gene3D" id="2.10.60.10">
    <property type="entry name" value="CD59"/>
    <property type="match status" value="2"/>
</dbReference>
<protein>
    <submittedName>
        <fullName evidence="12">Urokinase plasminogen activator surface receptor-like</fullName>
    </submittedName>
</protein>
<dbReference type="InterPro" id="IPR050918">
    <property type="entry name" value="CNF-like_PLA2_Inhibitor"/>
</dbReference>
<keyword evidence="4" id="KW-0964">Secreted</keyword>
<gene>
    <name evidence="12" type="ORF">IRJ41_014067</name>
</gene>
<keyword evidence="12" id="KW-0675">Receptor</keyword>
<evidence type="ECO:0000256" key="8">
    <source>
        <dbReference type="SAM" id="MobiDB-lite"/>
    </source>
</evidence>
<keyword evidence="7" id="KW-0325">Glycoprotein</keyword>
<feature type="chain" id="PRO_5040780935" evidence="9">
    <location>
        <begin position="18"/>
        <end position="333"/>
    </location>
</feature>
<evidence type="ECO:0000256" key="4">
    <source>
        <dbReference type="ARBA" id="ARBA00022525"/>
    </source>
</evidence>
<evidence type="ECO:0000256" key="9">
    <source>
        <dbReference type="SAM" id="SignalP"/>
    </source>
</evidence>
<dbReference type="EMBL" id="JAFHDT010000019">
    <property type="protein sequence ID" value="KAI7796097.1"/>
    <property type="molecule type" value="Genomic_DNA"/>
</dbReference>